<dbReference type="SUPFAM" id="SSF109854">
    <property type="entry name" value="DinB/YfiT-like putative metalloenzymes"/>
    <property type="match status" value="1"/>
</dbReference>
<name>A0ABQ5V889_9PROT</name>
<sequence>MQAAHDFREECDAINALLSSLSDADFNRETGFKSWTIGEVIEHLHLFNIAADASLAGTTAFTEFCARILPDMAKGHRALQRAWFGKTPASETYQAWQALYPDMADHFASADPDARVRWFGPDMSVRSCIIARQMEHWAHAQAIYDVLGVTRNTGDRLKNVAHIGVTTYSWSFRVNGLEPPKPKPYIRLTAPSGTIWEWNDMQADNRIDGSAESFCQVVTQCRNIGDMDIDLTTVGDTAEQWMRIAQCFAGPPETPPNVGTRRRADA</sequence>
<dbReference type="NCBIfam" id="TIGR03083">
    <property type="entry name" value="maleylpyruvate isomerase family mycothiol-dependent enzyme"/>
    <property type="match status" value="1"/>
</dbReference>
<dbReference type="InterPro" id="IPR017518">
    <property type="entry name" value="CHP03084"/>
</dbReference>
<reference evidence="2" key="1">
    <citation type="journal article" date="2014" name="Int. J. Syst. Evol. Microbiol.">
        <title>Complete genome of a new Firmicutes species belonging to the dominant human colonic microbiota ('Ruminococcus bicirculans') reveals two chromosomes and a selective capacity to utilize plant glucans.</title>
        <authorList>
            <consortium name="NISC Comparative Sequencing Program"/>
            <person name="Wegmann U."/>
            <person name="Louis P."/>
            <person name="Goesmann A."/>
            <person name="Henrissat B."/>
            <person name="Duncan S.H."/>
            <person name="Flint H.J."/>
        </authorList>
    </citation>
    <scope>NUCLEOTIDE SEQUENCE</scope>
    <source>
        <strain evidence="2">NBRC 108219</strain>
    </source>
</reference>
<dbReference type="Gene3D" id="1.20.120.450">
    <property type="entry name" value="dinb family like domain"/>
    <property type="match status" value="1"/>
</dbReference>
<dbReference type="InterPro" id="IPR034660">
    <property type="entry name" value="DinB/YfiT-like"/>
</dbReference>
<feature type="domain" description="Mycothiol-dependent maleylpyruvate isomerase metal-binding" evidence="1">
    <location>
        <begin position="7"/>
        <end position="143"/>
    </location>
</feature>
<comment type="caution">
    <text evidence="2">The sequence shown here is derived from an EMBL/GenBank/DDBJ whole genome shotgun (WGS) entry which is preliminary data.</text>
</comment>
<reference evidence="2" key="2">
    <citation type="submission" date="2023-01" db="EMBL/GenBank/DDBJ databases">
        <title>Draft genome sequence of Algimonas ampicilliniresistens strain NBRC 108219.</title>
        <authorList>
            <person name="Sun Q."/>
            <person name="Mori K."/>
        </authorList>
    </citation>
    <scope>NUCLEOTIDE SEQUENCE</scope>
    <source>
        <strain evidence="2">NBRC 108219</strain>
    </source>
</reference>
<accession>A0ABQ5V889</accession>
<dbReference type="InterPro" id="IPR024344">
    <property type="entry name" value="MDMPI_metal-binding"/>
</dbReference>
<dbReference type="EMBL" id="BSNK01000001">
    <property type="protein sequence ID" value="GLQ22949.1"/>
    <property type="molecule type" value="Genomic_DNA"/>
</dbReference>
<organism evidence="2 3">
    <name type="scientific">Algimonas ampicilliniresistens</name>
    <dbReference type="NCBI Taxonomy" id="1298735"/>
    <lineage>
        <taxon>Bacteria</taxon>
        <taxon>Pseudomonadati</taxon>
        <taxon>Pseudomonadota</taxon>
        <taxon>Alphaproteobacteria</taxon>
        <taxon>Maricaulales</taxon>
        <taxon>Robiginitomaculaceae</taxon>
        <taxon>Algimonas</taxon>
    </lineage>
</organism>
<dbReference type="Proteomes" id="UP001161391">
    <property type="component" value="Unassembled WGS sequence"/>
</dbReference>
<evidence type="ECO:0000313" key="2">
    <source>
        <dbReference type="EMBL" id="GLQ22949.1"/>
    </source>
</evidence>
<dbReference type="NCBIfam" id="TIGR03084">
    <property type="entry name" value="TIGR03084 family metal-binding protein"/>
    <property type="match status" value="1"/>
</dbReference>
<proteinExistence type="predicted"/>
<evidence type="ECO:0000313" key="3">
    <source>
        <dbReference type="Proteomes" id="UP001161391"/>
    </source>
</evidence>
<dbReference type="Pfam" id="PF11716">
    <property type="entry name" value="MDMPI_N"/>
    <property type="match status" value="1"/>
</dbReference>
<dbReference type="InterPro" id="IPR017517">
    <property type="entry name" value="Maleyloyr_isom"/>
</dbReference>
<protein>
    <submittedName>
        <fullName evidence="2">TIGR03084 family protein</fullName>
    </submittedName>
</protein>
<dbReference type="RefSeq" id="WP_284387844.1">
    <property type="nucleotide sequence ID" value="NZ_BSNK01000001.1"/>
</dbReference>
<evidence type="ECO:0000259" key="1">
    <source>
        <dbReference type="Pfam" id="PF11716"/>
    </source>
</evidence>
<gene>
    <name evidence="2" type="ORF">GCM10007853_08230</name>
</gene>
<keyword evidence="3" id="KW-1185">Reference proteome</keyword>